<evidence type="ECO:0000256" key="1">
    <source>
        <dbReference type="SAM" id="SignalP"/>
    </source>
</evidence>
<accession>A0A3Q9FPC4</accession>
<dbReference type="OrthoDB" id="645813at2"/>
<protein>
    <submittedName>
        <fullName evidence="3">DUF255 domain-containing protein</fullName>
    </submittedName>
</protein>
<dbReference type="InterPro" id="IPR036249">
    <property type="entry name" value="Thioredoxin-like_sf"/>
</dbReference>
<dbReference type="Proteomes" id="UP000267268">
    <property type="component" value="Chromosome 1"/>
</dbReference>
<sequence>MNINYLIMRSLLSLLLLLPFFCQAQGVQFKNISIDEAKKIAQNEQKGIFISIGTSWCPNCNWMEEEVLDLKKVGNFINDKYVSLSIDAESKKGIKIVDQLQLHTYPAYIYLQNDGTPLHLTVGEMSEAEFIKTSKQAEDPHYQYFTLKKKIESSKYITTEDLAHYITTSYATNTNDSLHLDKFLKEITDEDIENKDIWSALKQATIHLGLHSEPTLYVIKHARIIEDKYGVKEIIVTINSAAKVSMRPFVTNRDVAGWQELMSFLEEKLGRQGETLNFAYNPTFYLNIRDYATAYNKMEQGVSTLSDRDKEIKGYLYRNWAFNVYQYYNDEDKLRAANNWIDTAISVHENSVNLETKAGLLFKLKEYKAAKEYALKAIDLSKKEKVHALVAHTVLNELEEVN</sequence>
<dbReference type="InterPro" id="IPR004879">
    <property type="entry name" value="Ssp411-like_TRX"/>
</dbReference>
<proteinExistence type="predicted"/>
<keyword evidence="1" id="KW-0732">Signal</keyword>
<dbReference type="KEGG" id="fll:EI427_08330"/>
<evidence type="ECO:0000313" key="3">
    <source>
        <dbReference type="EMBL" id="AZQ62242.1"/>
    </source>
</evidence>
<name>A0A3Q9FPC4_9BACT</name>
<reference evidence="3 4" key="1">
    <citation type="submission" date="2018-12" db="EMBL/GenBank/DDBJ databases">
        <title>Flammeovirga pectinis sp. nov., isolated from the gut of the Korean scallop, Patinopecten yessoensis.</title>
        <authorList>
            <person name="Bae J.-W."/>
            <person name="Jeong Y.-S."/>
            <person name="Kang W."/>
        </authorList>
    </citation>
    <scope>NUCLEOTIDE SEQUENCE [LARGE SCALE GENOMIC DNA]</scope>
    <source>
        <strain evidence="3 4">L12M1</strain>
    </source>
</reference>
<dbReference type="Pfam" id="PF03190">
    <property type="entry name" value="Thioredox_DsbH"/>
    <property type="match status" value="1"/>
</dbReference>
<evidence type="ECO:0000313" key="4">
    <source>
        <dbReference type="Proteomes" id="UP000267268"/>
    </source>
</evidence>
<feature type="domain" description="Thioredoxin" evidence="2">
    <location>
        <begin position="12"/>
        <end position="139"/>
    </location>
</feature>
<keyword evidence="4" id="KW-1185">Reference proteome</keyword>
<feature type="signal peptide" evidence="1">
    <location>
        <begin position="1"/>
        <end position="24"/>
    </location>
</feature>
<dbReference type="AlphaFoldDB" id="A0A3Q9FPC4"/>
<dbReference type="EMBL" id="CP034562">
    <property type="protein sequence ID" value="AZQ62242.1"/>
    <property type="molecule type" value="Genomic_DNA"/>
</dbReference>
<evidence type="ECO:0000259" key="2">
    <source>
        <dbReference type="PROSITE" id="PS51352"/>
    </source>
</evidence>
<dbReference type="PROSITE" id="PS51352">
    <property type="entry name" value="THIOREDOXIN_2"/>
    <property type="match status" value="1"/>
</dbReference>
<gene>
    <name evidence="3" type="ORF">EI427_08330</name>
</gene>
<feature type="chain" id="PRO_5018746060" evidence="1">
    <location>
        <begin position="25"/>
        <end position="402"/>
    </location>
</feature>
<dbReference type="Gene3D" id="3.40.30.10">
    <property type="entry name" value="Glutaredoxin"/>
    <property type="match status" value="1"/>
</dbReference>
<organism evidence="3 4">
    <name type="scientific">Flammeovirga pectinis</name>
    <dbReference type="NCBI Taxonomy" id="2494373"/>
    <lineage>
        <taxon>Bacteria</taxon>
        <taxon>Pseudomonadati</taxon>
        <taxon>Bacteroidota</taxon>
        <taxon>Cytophagia</taxon>
        <taxon>Cytophagales</taxon>
        <taxon>Flammeovirgaceae</taxon>
        <taxon>Flammeovirga</taxon>
    </lineage>
</organism>
<dbReference type="SUPFAM" id="SSF52833">
    <property type="entry name" value="Thioredoxin-like"/>
    <property type="match status" value="1"/>
</dbReference>
<dbReference type="InterPro" id="IPR013766">
    <property type="entry name" value="Thioredoxin_domain"/>
</dbReference>